<dbReference type="STRING" id="1081109.A0A167WKH0"/>
<proteinExistence type="predicted"/>
<dbReference type="InterPro" id="IPR037176">
    <property type="entry name" value="Osmotin/thaumatin-like_sf"/>
</dbReference>
<dbReference type="SUPFAM" id="SSF49870">
    <property type="entry name" value="Osmotin, thaumatin-like protein"/>
    <property type="match status" value="1"/>
</dbReference>
<dbReference type="AlphaFoldDB" id="A0A167WKH0"/>
<dbReference type="Gene3D" id="2.60.110.10">
    <property type="entry name" value="Thaumatin"/>
    <property type="match status" value="1"/>
</dbReference>
<protein>
    <submittedName>
        <fullName evidence="1">Thaumatin family protein</fullName>
    </submittedName>
</protein>
<accession>A0A167WKH0</accession>
<dbReference type="PROSITE" id="PS51367">
    <property type="entry name" value="THAUMATIN_2"/>
    <property type="match status" value="1"/>
</dbReference>
<dbReference type="PANTHER" id="PTHR31048">
    <property type="entry name" value="OS03G0233200 PROTEIN"/>
    <property type="match status" value="1"/>
</dbReference>
<sequence length="413" mass="44524">MVTSSRSTAVNAQPRYSMNRLLFIFVTFGSLAPAAHLGHSWGIREPWQAKYLQHMRRSPVEKGPPGETQDKVPLVVTNRCDSTIWPAIYTQNGTGPGIGGFELAPGTNRTLWVAGDWAGRVWGRTNCTVDSNTCVCETGTCGTTLDCTGTGELPATLAEFHLAGGKDGMQTFYDISLVDGYNLPMGINYIPAENTSYIPPNLTNCACIATAGWLYSQANTGTFSGNSSYPIPLESQVTNARVENWCPWPNLLSPPIKPGDGIYPYPDDNLQRPVFSPCKSTCAVTNTDEACCMNKFHDPNVCKPSSYSKRIKAICPDAYSFAFDDSASTFIVPKGGGWEVVLCPPGRSTNILRQLGKELSEIASGGKLSKRSRMLLQNVTYVEADKGSASTMKASQGLTVALLASLVGLLVMS</sequence>
<dbReference type="PRINTS" id="PR00347">
    <property type="entry name" value="THAUMATIN"/>
</dbReference>
<dbReference type="Pfam" id="PF00314">
    <property type="entry name" value="Thaumatin"/>
    <property type="match status" value="1"/>
</dbReference>
<gene>
    <name evidence="1" type="ORF">AAL_07911</name>
</gene>
<dbReference type="InterPro" id="IPR001938">
    <property type="entry name" value="Thaumatin"/>
</dbReference>
<dbReference type="Proteomes" id="UP000078544">
    <property type="component" value="Unassembled WGS sequence"/>
</dbReference>
<evidence type="ECO:0000313" key="1">
    <source>
        <dbReference type="EMBL" id="KZZ88968.1"/>
    </source>
</evidence>
<name>A0A167WKH0_9HYPO</name>
<dbReference type="OrthoDB" id="430315at2759"/>
<evidence type="ECO:0000313" key="2">
    <source>
        <dbReference type="Proteomes" id="UP000078544"/>
    </source>
</evidence>
<dbReference type="SMART" id="SM00205">
    <property type="entry name" value="THN"/>
    <property type="match status" value="1"/>
</dbReference>
<dbReference type="EMBL" id="AZGY01000027">
    <property type="protein sequence ID" value="KZZ88968.1"/>
    <property type="molecule type" value="Genomic_DNA"/>
</dbReference>
<comment type="caution">
    <text evidence="1">The sequence shown here is derived from an EMBL/GenBank/DDBJ whole genome shotgun (WGS) entry which is preliminary data.</text>
</comment>
<organism evidence="1 2">
    <name type="scientific">Moelleriella libera RCEF 2490</name>
    <dbReference type="NCBI Taxonomy" id="1081109"/>
    <lineage>
        <taxon>Eukaryota</taxon>
        <taxon>Fungi</taxon>
        <taxon>Dikarya</taxon>
        <taxon>Ascomycota</taxon>
        <taxon>Pezizomycotina</taxon>
        <taxon>Sordariomycetes</taxon>
        <taxon>Hypocreomycetidae</taxon>
        <taxon>Hypocreales</taxon>
        <taxon>Clavicipitaceae</taxon>
        <taxon>Moelleriella</taxon>
    </lineage>
</organism>
<keyword evidence="2" id="KW-1185">Reference proteome</keyword>
<reference evidence="1 2" key="1">
    <citation type="journal article" date="2016" name="Genome Biol. Evol.">
        <title>Divergent and convergent evolution of fungal pathogenicity.</title>
        <authorList>
            <person name="Shang Y."/>
            <person name="Xiao G."/>
            <person name="Zheng P."/>
            <person name="Cen K."/>
            <person name="Zhan S."/>
            <person name="Wang C."/>
        </authorList>
    </citation>
    <scope>NUCLEOTIDE SEQUENCE [LARGE SCALE GENOMIC DNA]</scope>
    <source>
        <strain evidence="1 2">RCEF 2490</strain>
    </source>
</reference>